<dbReference type="OrthoDB" id="9800188at2"/>
<dbReference type="EMBL" id="CP031769">
    <property type="protein sequence ID" value="AXR07632.1"/>
    <property type="molecule type" value="Genomic_DNA"/>
</dbReference>
<dbReference type="Proteomes" id="UP000262073">
    <property type="component" value="Chromosome"/>
</dbReference>
<evidence type="ECO:0000313" key="1">
    <source>
        <dbReference type="EMBL" id="AXR07632.1"/>
    </source>
</evidence>
<proteinExistence type="predicted"/>
<gene>
    <name evidence="1" type="ORF">D0Y50_15450</name>
</gene>
<dbReference type="InterPro" id="IPR016776">
    <property type="entry name" value="ApeP-like_dehydratase"/>
</dbReference>
<dbReference type="SUPFAM" id="SSF54637">
    <property type="entry name" value="Thioesterase/thiol ester dehydrase-isomerase"/>
    <property type="match status" value="1"/>
</dbReference>
<keyword evidence="2" id="KW-1185">Reference proteome</keyword>
<organism evidence="1 2">
    <name type="scientific">Salinimonas sediminis</name>
    <dbReference type="NCBI Taxonomy" id="2303538"/>
    <lineage>
        <taxon>Bacteria</taxon>
        <taxon>Pseudomonadati</taxon>
        <taxon>Pseudomonadota</taxon>
        <taxon>Gammaproteobacteria</taxon>
        <taxon>Alteromonadales</taxon>
        <taxon>Alteromonadaceae</taxon>
        <taxon>Alteromonas/Salinimonas group</taxon>
        <taxon>Salinimonas</taxon>
    </lineage>
</organism>
<dbReference type="Pfam" id="PF22817">
    <property type="entry name" value="ApeP-like"/>
    <property type="match status" value="1"/>
</dbReference>
<evidence type="ECO:0008006" key="3">
    <source>
        <dbReference type="Google" id="ProtNLM"/>
    </source>
</evidence>
<dbReference type="KEGG" id="salm:D0Y50_15450"/>
<evidence type="ECO:0000313" key="2">
    <source>
        <dbReference type="Proteomes" id="UP000262073"/>
    </source>
</evidence>
<dbReference type="AlphaFoldDB" id="A0A346NQ25"/>
<protein>
    <recommendedName>
        <fullName evidence="3">3-hydroxylacyl-ACP dehydratase</fullName>
    </recommendedName>
</protein>
<dbReference type="InterPro" id="IPR029069">
    <property type="entry name" value="HotDog_dom_sf"/>
</dbReference>
<name>A0A346NQ25_9ALTE</name>
<reference evidence="1 2" key="1">
    <citation type="submission" date="2018-08" db="EMBL/GenBank/DDBJ databases">
        <title>Salinimonas sediminis sp. nov., a piezophilic bacterium isolated from a deep-sea sediment sample from the New Britain Trench.</title>
        <authorList>
            <person name="Cao J."/>
        </authorList>
    </citation>
    <scope>NUCLEOTIDE SEQUENCE [LARGE SCALE GENOMIC DNA]</scope>
    <source>
        <strain evidence="1 2">N102</strain>
    </source>
</reference>
<dbReference type="RefSeq" id="WP_108567363.1">
    <property type="nucleotide sequence ID" value="NZ_CP031769.1"/>
</dbReference>
<sequence>MSHDNRFDPRLFDLIPHRPPMLLINNLLEVNETSSSARVIVDEHAPFFEAGKGVPAWIGLEYMGQTAALIAGHQRQLGKVGPHLGFLLGTRGFKTSHDYFAPGSYNVYCAETALVGDELATFNCSIRTTPQDGGEIDCLATASLSVLRRPVAPKTAI</sequence>
<accession>A0A346NQ25</accession>
<dbReference type="Gene3D" id="3.10.129.10">
    <property type="entry name" value="Hotdog Thioesterase"/>
    <property type="match status" value="1"/>
</dbReference>